<feature type="transmembrane region" description="Helical" evidence="1">
    <location>
        <begin position="68"/>
        <end position="90"/>
    </location>
</feature>
<organism evidence="2 3">
    <name type="scientific">Bos mutus</name>
    <name type="common">wild yak</name>
    <dbReference type="NCBI Taxonomy" id="72004"/>
    <lineage>
        <taxon>Eukaryota</taxon>
        <taxon>Metazoa</taxon>
        <taxon>Chordata</taxon>
        <taxon>Craniata</taxon>
        <taxon>Vertebrata</taxon>
        <taxon>Euteleostomi</taxon>
        <taxon>Mammalia</taxon>
        <taxon>Eutheria</taxon>
        <taxon>Laurasiatheria</taxon>
        <taxon>Artiodactyla</taxon>
        <taxon>Ruminantia</taxon>
        <taxon>Pecora</taxon>
        <taxon>Bovidae</taxon>
        <taxon>Bovinae</taxon>
        <taxon>Bos</taxon>
    </lineage>
</organism>
<feature type="transmembrane region" description="Helical" evidence="1">
    <location>
        <begin position="165"/>
        <end position="187"/>
    </location>
</feature>
<evidence type="ECO:0008006" key="4">
    <source>
        <dbReference type="Google" id="ProtNLM"/>
    </source>
</evidence>
<feature type="transmembrane region" description="Helical" evidence="1">
    <location>
        <begin position="102"/>
        <end position="126"/>
    </location>
</feature>
<evidence type="ECO:0000256" key="1">
    <source>
        <dbReference type="SAM" id="Phobius"/>
    </source>
</evidence>
<dbReference type="AlphaFoldDB" id="A0A6B0SCI4"/>
<evidence type="ECO:0000313" key="2">
    <source>
        <dbReference type="EMBL" id="MXQ98397.1"/>
    </source>
</evidence>
<name>A0A6B0SCI4_9CETA</name>
<keyword evidence="1" id="KW-0472">Membrane</keyword>
<dbReference type="PANTHER" id="PTHR43243:SF10">
    <property type="entry name" value="MGC138914 PROTEIN"/>
    <property type="match status" value="1"/>
</dbReference>
<accession>A0A6B0SCI4</accession>
<keyword evidence="1" id="KW-1133">Transmembrane helix</keyword>
<dbReference type="GO" id="GO:0015171">
    <property type="term" value="F:amino acid transmembrane transporter activity"/>
    <property type="evidence" value="ECO:0007669"/>
    <property type="project" value="TreeGrafter"/>
</dbReference>
<comment type="caution">
    <text evidence="2">The sequence shown here is derived from an EMBL/GenBank/DDBJ whole genome shotgun (WGS) entry which is preliminary data.</text>
</comment>
<evidence type="ECO:0000313" key="3">
    <source>
        <dbReference type="Proteomes" id="UP000322234"/>
    </source>
</evidence>
<keyword evidence="1" id="KW-0812">Transmembrane</keyword>
<reference evidence="2" key="1">
    <citation type="submission" date="2019-10" db="EMBL/GenBank/DDBJ databases">
        <title>The sequence and de novo assembly of the wild yak genome.</title>
        <authorList>
            <person name="Liu Y."/>
        </authorList>
    </citation>
    <scope>NUCLEOTIDE SEQUENCE [LARGE SCALE GENOMIC DNA]</scope>
    <source>
        <strain evidence="2">WY2019</strain>
    </source>
</reference>
<dbReference type="Proteomes" id="UP000322234">
    <property type="component" value="Unassembled WGS sequence"/>
</dbReference>
<keyword evidence="3" id="KW-1185">Reference proteome</keyword>
<dbReference type="PANTHER" id="PTHR43243">
    <property type="entry name" value="INNER MEMBRANE TRANSPORTER YGJI-RELATED"/>
    <property type="match status" value="1"/>
</dbReference>
<gene>
    <name evidence="2" type="ORF">E5288_WYG015398</name>
</gene>
<sequence>MSTMLGQYLRQFGQKLVRRKPQFREEPESFETPPPNTLDLVVIGLDNMLGAGIYILIGGVAKYVAGPAIILFLLVAGLTTLLSGLCYVELAAGVEKPGTVYFISYVTMGQLYAFITGWNLLLYFIIGEKGPETEREEQVMEGELAWGRLGVAEGLLALRVYESTLIYKVFTGLNISVLSFIILSGFIKGDLHNWKLTEQDYTLAAAGSGDAYRLGGHPWL</sequence>
<dbReference type="EMBL" id="VBQZ03000240">
    <property type="protein sequence ID" value="MXQ98397.1"/>
    <property type="molecule type" value="Genomic_DNA"/>
</dbReference>
<feature type="transmembrane region" description="Helical" evidence="1">
    <location>
        <begin position="40"/>
        <end position="61"/>
    </location>
</feature>
<protein>
    <recommendedName>
        <fullName evidence="4">Amino acid permease/ SLC12A domain-containing protein</fullName>
    </recommendedName>
</protein>
<dbReference type="Gene3D" id="1.20.1740.10">
    <property type="entry name" value="Amino acid/polyamine transporter I"/>
    <property type="match status" value="1"/>
</dbReference>
<proteinExistence type="predicted"/>
<dbReference type="GO" id="GO:0005886">
    <property type="term" value="C:plasma membrane"/>
    <property type="evidence" value="ECO:0007669"/>
    <property type="project" value="TreeGrafter"/>
</dbReference>